<sequence>MKKLTSIIQWLVVLFGLSLVISSTAYGQETIFVEDHAGILTADDKRYIHELNETTFKQLEGQPQYMLVILNNLAGNSIEDYAEKKFQELGVGNKDMDNGFLFVFSLEDRKFRLETGYGVEAVITDSMKDDVVTEEIKDYLADENYRQAAMGVTRNIEQIVKERYGNYAASVAAIENRKIRNQQIVKMVLLGFASLGFVIILAILIYLFRKKQLRRRFEQYVSPHLQVYVYQGGNNGSNSGMSSNRKGFKEYKLSKIAATKTIHQPKGGGVSKDDNYLKKIVATYLIEDLIIAYWCNNRKVIKYDVAVYLEEGQIRQLVSKYSNQLFSKQPLTKNPLSSHEGYQLIEPYMTQLTAQHKRSLEIIKRNKGLVRVAVTAYLQETRATFKDGVDEHLMISLMTYFLLEGKNLAEEDLVDKELLSQSSMMKVKAKAKKKRRSIESGYRQQAISDLDQMMIGSYYMQQAVVWSSYSSSSSSDGGASFGGGSSGGGGFSGGW</sequence>
<accession>A0A940PDA1</accession>
<dbReference type="EMBL" id="JAEEGA010000003">
    <property type="protein sequence ID" value="MBP1040673.1"/>
    <property type="molecule type" value="Genomic_DNA"/>
</dbReference>
<evidence type="ECO:0000259" key="2">
    <source>
        <dbReference type="Pfam" id="PF04536"/>
    </source>
</evidence>
<dbReference type="InterPro" id="IPR007621">
    <property type="entry name" value="TPM_dom"/>
</dbReference>
<keyword evidence="1" id="KW-1133">Transmembrane helix</keyword>
<dbReference type="RefSeq" id="WP_209525906.1">
    <property type="nucleotide sequence ID" value="NZ_JAEEGA010000003.1"/>
</dbReference>
<dbReference type="Pfam" id="PF04536">
    <property type="entry name" value="TPM_phosphatase"/>
    <property type="match status" value="1"/>
</dbReference>
<feature type="domain" description="TPM" evidence="2">
    <location>
        <begin position="33"/>
        <end position="157"/>
    </location>
</feature>
<evidence type="ECO:0000256" key="1">
    <source>
        <dbReference type="SAM" id="Phobius"/>
    </source>
</evidence>
<feature type="transmembrane region" description="Helical" evidence="1">
    <location>
        <begin position="187"/>
        <end position="208"/>
    </location>
</feature>
<dbReference type="PANTHER" id="PTHR30373:SF2">
    <property type="entry name" value="UPF0603 PROTEIN YGCG"/>
    <property type="match status" value="1"/>
</dbReference>
<dbReference type="PANTHER" id="PTHR30373">
    <property type="entry name" value="UPF0603 PROTEIN YGCG"/>
    <property type="match status" value="1"/>
</dbReference>
<keyword evidence="1" id="KW-0812">Transmembrane</keyword>
<dbReference type="AlphaFoldDB" id="A0A940PDA1"/>
<evidence type="ECO:0000313" key="4">
    <source>
        <dbReference type="Proteomes" id="UP000674938"/>
    </source>
</evidence>
<protein>
    <submittedName>
        <fullName evidence="3">TPM domain-containing protein</fullName>
    </submittedName>
</protein>
<dbReference type="Gene3D" id="3.10.310.50">
    <property type="match status" value="1"/>
</dbReference>
<gene>
    <name evidence="3" type="ORF">I6N95_06630</name>
</gene>
<organism evidence="3 4">
    <name type="scientific">Vagococcus allomyrinae</name>
    <dbReference type="NCBI Taxonomy" id="2794353"/>
    <lineage>
        <taxon>Bacteria</taxon>
        <taxon>Bacillati</taxon>
        <taxon>Bacillota</taxon>
        <taxon>Bacilli</taxon>
        <taxon>Lactobacillales</taxon>
        <taxon>Enterococcaceae</taxon>
        <taxon>Vagococcus</taxon>
    </lineage>
</organism>
<proteinExistence type="predicted"/>
<dbReference type="Proteomes" id="UP000674938">
    <property type="component" value="Unassembled WGS sequence"/>
</dbReference>
<comment type="caution">
    <text evidence="3">The sequence shown here is derived from an EMBL/GenBank/DDBJ whole genome shotgun (WGS) entry which is preliminary data.</text>
</comment>
<name>A0A940PDA1_9ENTE</name>
<evidence type="ECO:0000313" key="3">
    <source>
        <dbReference type="EMBL" id="MBP1040673.1"/>
    </source>
</evidence>
<reference evidence="3" key="1">
    <citation type="submission" date="2020-12" db="EMBL/GenBank/DDBJ databases">
        <title>Vagococcus allomyrinae sp. nov. and Enterococcus lavae sp. nov., isolated from the larvae of Allomyrina dichotoma.</title>
        <authorList>
            <person name="Lee S.D."/>
        </authorList>
    </citation>
    <scope>NUCLEOTIDE SEQUENCE</scope>
    <source>
        <strain evidence="3">BWB3-3</strain>
    </source>
</reference>
<keyword evidence="1" id="KW-0472">Membrane</keyword>
<keyword evidence="4" id="KW-1185">Reference proteome</keyword>